<dbReference type="Gene3D" id="3.30.420.100">
    <property type="match status" value="1"/>
</dbReference>
<dbReference type="EMBL" id="LN714485">
    <property type="protein sequence ID" value="CEL69219.1"/>
    <property type="molecule type" value="Genomic_DNA"/>
</dbReference>
<dbReference type="GO" id="GO:0022625">
    <property type="term" value="C:cytosolic large ribosomal subunit"/>
    <property type="evidence" value="ECO:0007669"/>
    <property type="project" value="TreeGrafter"/>
</dbReference>
<gene>
    <name evidence="6" type="ORF">BN1204_049350</name>
</gene>
<evidence type="ECO:0000256" key="4">
    <source>
        <dbReference type="SAM" id="MobiDB-lite"/>
    </source>
</evidence>
<dbReference type="SUPFAM" id="SSF53137">
    <property type="entry name" value="Translational machinery components"/>
    <property type="match status" value="1"/>
</dbReference>
<dbReference type="Pfam" id="PF00861">
    <property type="entry name" value="Ribosomal_L18p"/>
    <property type="match status" value="1"/>
</dbReference>
<sequence>MRTTCGHANRASAGLWSLVSLFLKGFVGLWFTQIVLSVASSVPRCRASVHRTCGNGLLTGSYHQGANGTCRPRVFTPASIVPTSRRLLMFQARGLHQRDGVHKELDASRSSSPLNYGGDVPSGQQTKKDDRLSWWTSPIHRNWHGRTMLAAQEGISVRSREPSSSAVAHDSASLAVWLCVTPFTGLRAGSHLGFLVPAVGQSLPARQLRSGFGRRVPLQAPLTLPSSEGIDLSSAAPFSAPASCPFCSKIQPFSPVTHARYISSACQRRPSAPFSCALHGVSSAVPSPFPTPPPGPTAQWLRRYQGPISYLGQGSQGLARRRQAGRGRSERGLQRLAAGSENPSKESLLGLATHSETNPAENEEILGNSENPKGGAVDGQLSVQPTGVRRSDTIERDKVLLGEKRARLTITLSNNQVHACVVDNRLQRTYAYANSFDPSLRMEIGSVQRKRGWASRPHGGTMRAARAVGRLLAQRALQKGIKKVFFDRKSYRYIGRVKALADGAREGGLEL</sequence>
<dbReference type="PANTHER" id="PTHR12899">
    <property type="entry name" value="39S RIBOSOMAL PROTEIN L18, MITOCHONDRIAL"/>
    <property type="match status" value="1"/>
</dbReference>
<evidence type="ECO:0000256" key="5">
    <source>
        <dbReference type="SAM" id="Phobius"/>
    </source>
</evidence>
<accession>A0A0F7UGP2</accession>
<keyword evidence="3" id="KW-0687">Ribonucleoprotein</keyword>
<keyword evidence="5" id="KW-0472">Membrane</keyword>
<keyword evidence="5" id="KW-0812">Transmembrane</keyword>
<evidence type="ECO:0000256" key="3">
    <source>
        <dbReference type="ARBA" id="ARBA00023274"/>
    </source>
</evidence>
<evidence type="ECO:0000256" key="1">
    <source>
        <dbReference type="ARBA" id="ARBA00007116"/>
    </source>
</evidence>
<feature type="region of interest" description="Disordered" evidence="4">
    <location>
        <begin position="311"/>
        <end position="348"/>
    </location>
</feature>
<feature type="region of interest" description="Disordered" evidence="4">
    <location>
        <begin position="101"/>
        <end position="131"/>
    </location>
</feature>
<organism evidence="6">
    <name type="scientific">Neospora caninum (strain Liverpool)</name>
    <dbReference type="NCBI Taxonomy" id="572307"/>
    <lineage>
        <taxon>Eukaryota</taxon>
        <taxon>Sar</taxon>
        <taxon>Alveolata</taxon>
        <taxon>Apicomplexa</taxon>
        <taxon>Conoidasida</taxon>
        <taxon>Coccidia</taxon>
        <taxon>Eucoccidiorida</taxon>
        <taxon>Eimeriorina</taxon>
        <taxon>Sarcocystidae</taxon>
        <taxon>Neospora</taxon>
    </lineage>
</organism>
<dbReference type="AlphaFoldDB" id="A0A0F7UGP2"/>
<reference evidence="6" key="1">
    <citation type="journal article" date="2015" name="PLoS ONE">
        <title>Comprehensive Evaluation of Toxoplasma gondii VEG and Neospora caninum LIV Genomes with Tachyzoite Stage Transcriptome and Proteome Defines Novel Transcript Features.</title>
        <authorList>
            <person name="Ramaprasad A."/>
            <person name="Mourier T."/>
            <person name="Naeem R."/>
            <person name="Malas T.B."/>
            <person name="Moussa E."/>
            <person name="Panigrahi A."/>
            <person name="Vermont S.J."/>
            <person name="Otto T.D."/>
            <person name="Wastling J."/>
            <person name="Pain A."/>
        </authorList>
    </citation>
    <scope>NUCLEOTIDE SEQUENCE</scope>
    <source>
        <strain evidence="6">Liverpool</strain>
    </source>
</reference>
<dbReference type="PANTHER" id="PTHR12899:SF3">
    <property type="entry name" value="LARGE RIBOSOMAL SUBUNIT PROTEIN UL18M"/>
    <property type="match status" value="1"/>
</dbReference>
<comment type="similarity">
    <text evidence="1">Belongs to the universal ribosomal protein uL18 family.</text>
</comment>
<dbReference type="InterPro" id="IPR005484">
    <property type="entry name" value="Ribosomal_uL18_bac/plant/anim"/>
</dbReference>
<evidence type="ECO:0000313" key="6">
    <source>
        <dbReference type="EMBL" id="CEL69219.1"/>
    </source>
</evidence>
<dbReference type="GO" id="GO:0003735">
    <property type="term" value="F:structural constituent of ribosome"/>
    <property type="evidence" value="ECO:0007669"/>
    <property type="project" value="InterPro"/>
</dbReference>
<feature type="transmembrane region" description="Helical" evidence="5">
    <location>
        <begin position="12"/>
        <end position="36"/>
    </location>
</feature>
<keyword evidence="2 6" id="KW-0689">Ribosomal protein</keyword>
<protein>
    <submittedName>
        <fullName evidence="6">50S ribosomal protein L18</fullName>
    </submittedName>
</protein>
<dbReference type="GO" id="GO:0008097">
    <property type="term" value="F:5S rRNA binding"/>
    <property type="evidence" value="ECO:0007669"/>
    <property type="project" value="TreeGrafter"/>
</dbReference>
<dbReference type="GO" id="GO:0006412">
    <property type="term" value="P:translation"/>
    <property type="evidence" value="ECO:0007669"/>
    <property type="project" value="InterPro"/>
</dbReference>
<name>A0A0F7UGP2_NEOCL</name>
<dbReference type="InterPro" id="IPR057268">
    <property type="entry name" value="Ribosomal_L18"/>
</dbReference>
<proteinExistence type="inferred from homology"/>
<dbReference type="CDD" id="cd00432">
    <property type="entry name" value="Ribosomal_L18_L5e"/>
    <property type="match status" value="1"/>
</dbReference>
<keyword evidence="5" id="KW-1133">Transmembrane helix</keyword>
<evidence type="ECO:0000256" key="2">
    <source>
        <dbReference type="ARBA" id="ARBA00022980"/>
    </source>
</evidence>